<name>A0A9J7LR24_BRAFL</name>
<dbReference type="Gene3D" id="2.120.10.80">
    <property type="entry name" value="Kelch-type beta propeller"/>
    <property type="match status" value="1"/>
</dbReference>
<evidence type="ECO:0000259" key="3">
    <source>
        <dbReference type="PROSITE" id="PS50097"/>
    </source>
</evidence>
<dbReference type="InterPro" id="IPR006652">
    <property type="entry name" value="Kelch_1"/>
</dbReference>
<reference evidence="4" key="1">
    <citation type="journal article" date="2020" name="Nat. Ecol. Evol.">
        <title>Deeply conserved synteny resolves early events in vertebrate evolution.</title>
        <authorList>
            <person name="Simakov O."/>
            <person name="Marletaz F."/>
            <person name="Yue J.X."/>
            <person name="O'Connell B."/>
            <person name="Jenkins J."/>
            <person name="Brandt A."/>
            <person name="Calef R."/>
            <person name="Tung C.H."/>
            <person name="Huang T.K."/>
            <person name="Schmutz J."/>
            <person name="Satoh N."/>
            <person name="Yu J.K."/>
            <person name="Putnam N.H."/>
            <person name="Green R.E."/>
            <person name="Rokhsar D.S."/>
        </authorList>
    </citation>
    <scope>NUCLEOTIDE SEQUENCE [LARGE SCALE GENOMIC DNA]</scope>
    <source>
        <strain evidence="4">S238N-H82</strain>
    </source>
</reference>
<accession>A0A9J7LR24</accession>
<dbReference type="InterPro" id="IPR011705">
    <property type="entry name" value="BACK"/>
</dbReference>
<evidence type="ECO:0000313" key="5">
    <source>
        <dbReference type="RefSeq" id="XP_035687772.1"/>
    </source>
</evidence>
<dbReference type="Pfam" id="PF00651">
    <property type="entry name" value="BTB"/>
    <property type="match status" value="1"/>
</dbReference>
<dbReference type="InterPro" id="IPR015915">
    <property type="entry name" value="Kelch-typ_b-propeller"/>
</dbReference>
<sequence>MRSARHLVQLSHSFTDMGVVVNHSFYLVSRLYNMKKTGELCDVTLVVQEEDIPAHRAVLSACSDYFRAMFTSGMRESSDSKIVIKGVTGRAVSQLVDYAYTGELVVTRESATDLARAASLLLMEEALEICQTKLEECIDLENCHELMNFSQSYNLKKLEAAVFASMGANFLQVRGTAEFLNMDVDTLCKLLQSDGLGVSGEQEVLDAAKVWLRHESTRSKHLGRVVEHVRFPLMSLGELSRHVRTDTALMENSRVKDYLIEALWFHLSPHEQSVIEGPRTTVRAAGENLVVIGGRKKEEDTLLDQVLFYDEKTQTWKEVARMPKQICQHRAVVLNNFVYVVGGLTEANREAASDVCYRYDPRTNSWLQVTSMQVRRTCFTFLESAGRLYAIGGTDGDKSLDSAEMYDPRSNTWRYVASFPEHVYGHAATTLPDGRLCVTGGFSRNRYHRWTFTYDVRQDTWGREIDMNTKRGWHVMQTFGDAVFVLGGCHLRPDGTRTMHLHTERMDLASRQWSVLSPPPFTVGVGRATVLHGKIYVLRAAGEDLPALVWYDVEADKWGSDRDMPYKLSGSTICTLKIPWNLR</sequence>
<dbReference type="Gene3D" id="1.25.40.420">
    <property type="match status" value="1"/>
</dbReference>
<evidence type="ECO:0000256" key="1">
    <source>
        <dbReference type="ARBA" id="ARBA00022441"/>
    </source>
</evidence>
<dbReference type="Gene3D" id="3.30.710.10">
    <property type="entry name" value="Potassium Channel Kv1.1, Chain A"/>
    <property type="match status" value="1"/>
</dbReference>
<organism evidence="4 5">
    <name type="scientific">Branchiostoma floridae</name>
    <name type="common">Florida lancelet</name>
    <name type="synonym">Amphioxus</name>
    <dbReference type="NCBI Taxonomy" id="7739"/>
    <lineage>
        <taxon>Eukaryota</taxon>
        <taxon>Metazoa</taxon>
        <taxon>Chordata</taxon>
        <taxon>Cephalochordata</taxon>
        <taxon>Leptocardii</taxon>
        <taxon>Amphioxiformes</taxon>
        <taxon>Branchiostomatidae</taxon>
        <taxon>Branchiostoma</taxon>
    </lineage>
</organism>
<dbReference type="AlphaFoldDB" id="A0A9J7LR24"/>
<proteinExistence type="predicted"/>
<feature type="domain" description="BTB" evidence="3">
    <location>
        <begin position="41"/>
        <end position="108"/>
    </location>
</feature>
<dbReference type="SUPFAM" id="SSF117281">
    <property type="entry name" value="Kelch motif"/>
    <property type="match status" value="1"/>
</dbReference>
<keyword evidence="4" id="KW-1185">Reference proteome</keyword>
<dbReference type="KEGG" id="bfo:118423647"/>
<dbReference type="SUPFAM" id="SSF54695">
    <property type="entry name" value="POZ domain"/>
    <property type="match status" value="1"/>
</dbReference>
<dbReference type="GeneID" id="118423647"/>
<dbReference type="OrthoDB" id="45365at2759"/>
<dbReference type="Proteomes" id="UP000001554">
    <property type="component" value="Chromosome 9"/>
</dbReference>
<dbReference type="Pfam" id="PF24681">
    <property type="entry name" value="Kelch_KLHDC2_KLHL20_DRC7"/>
    <property type="match status" value="1"/>
</dbReference>
<evidence type="ECO:0000256" key="2">
    <source>
        <dbReference type="ARBA" id="ARBA00022737"/>
    </source>
</evidence>
<dbReference type="GO" id="GO:0005737">
    <property type="term" value="C:cytoplasm"/>
    <property type="evidence" value="ECO:0007669"/>
    <property type="project" value="UniProtKB-ARBA"/>
</dbReference>
<dbReference type="Pfam" id="PF07707">
    <property type="entry name" value="BACK"/>
    <property type="match status" value="1"/>
</dbReference>
<dbReference type="SMART" id="SM00225">
    <property type="entry name" value="BTB"/>
    <property type="match status" value="1"/>
</dbReference>
<dbReference type="InterPro" id="IPR011333">
    <property type="entry name" value="SKP1/BTB/POZ_sf"/>
</dbReference>
<keyword evidence="2" id="KW-0677">Repeat</keyword>
<dbReference type="InterPro" id="IPR000210">
    <property type="entry name" value="BTB/POZ_dom"/>
</dbReference>
<dbReference type="PANTHER" id="PTHR45632:SF17">
    <property type="entry name" value="KELCH-LIKE PROTEIN 31"/>
    <property type="match status" value="1"/>
</dbReference>
<dbReference type="RefSeq" id="XP_035687772.1">
    <property type="nucleotide sequence ID" value="XM_035831879.1"/>
</dbReference>
<keyword evidence="1" id="KW-0880">Kelch repeat</keyword>
<dbReference type="PIRSF" id="PIRSF037037">
    <property type="entry name" value="Kelch-like_protein_gigaxonin"/>
    <property type="match status" value="1"/>
</dbReference>
<dbReference type="InterPro" id="IPR017096">
    <property type="entry name" value="BTB-kelch_protein"/>
</dbReference>
<protein>
    <submittedName>
        <fullName evidence="5">Kelch-like protein 13 isoform X1</fullName>
    </submittedName>
</protein>
<dbReference type="SMART" id="SM00612">
    <property type="entry name" value="Kelch"/>
    <property type="match status" value="4"/>
</dbReference>
<reference evidence="5" key="2">
    <citation type="submission" date="2025-08" db="UniProtKB">
        <authorList>
            <consortium name="RefSeq"/>
        </authorList>
    </citation>
    <scope>IDENTIFICATION</scope>
    <source>
        <strain evidence="5">S238N-H82</strain>
        <tissue evidence="5">Testes</tissue>
    </source>
</reference>
<evidence type="ECO:0000313" key="4">
    <source>
        <dbReference type="Proteomes" id="UP000001554"/>
    </source>
</evidence>
<gene>
    <name evidence="5" type="primary">LOC118423647</name>
</gene>
<dbReference type="PANTHER" id="PTHR45632">
    <property type="entry name" value="LD33804P"/>
    <property type="match status" value="1"/>
</dbReference>
<dbReference type="PROSITE" id="PS50097">
    <property type="entry name" value="BTB"/>
    <property type="match status" value="1"/>
</dbReference>
<dbReference type="SMART" id="SM00875">
    <property type="entry name" value="BACK"/>
    <property type="match status" value="1"/>
</dbReference>